<dbReference type="InterPro" id="IPR049312">
    <property type="entry name" value="GIDA_C_N"/>
</dbReference>
<comment type="cofactor">
    <cofactor evidence="1 11">
        <name>FAD</name>
        <dbReference type="ChEBI" id="CHEBI:57692"/>
    </cofactor>
</comment>
<dbReference type="FunFam" id="3.50.50.60:FF:000002">
    <property type="entry name" value="tRNA uridine 5-carboxymethylaminomethyl modification enzyme MnmG"/>
    <property type="match status" value="1"/>
</dbReference>
<dbReference type="RefSeq" id="WP_139938756.1">
    <property type="nucleotide sequence ID" value="NZ_JBHSYP010000003.1"/>
</dbReference>
<sequence>MFQYDVIVIGGGHAGCEAAAASARLGARTLLLTHKVETIGEMSCNPAIGGLGKGHLVREIDALDGLMGRVADAAGIQFRMLNRRKGPAVRGPRTQADRKLYRAAMQDFVLGYENLDVKASAAEDLIVVEGPDGRPLVEGVITAEGEEIRAGRVVLTTGTFLRGMIHIGDQQTPAGRVGEAPSLGLSKTLMKIGFELGRLKTGTPARLNGKTIDWSVCDAQKGDDPQIPFSFLTDRITVPQIDCYITNTTEKTHQIIRDNLHRSAMYSGNIEGTGPRYCPSIEDKIVRFADKSSHQIFLEPEGLDDDTVYPNGISTSLPVDVQDAYIRSIPGLEHVEILQPGYAIEYDFVDPRELLATLETKKAAGLYFAGQINGTTGYEEAAAQGLMAGINAALAAGNSHEFYLDRADAYIGVMIDDLVTKGTREPYRMFTSRAEYRLKLRADNADQRLTPLGEEIGVISSDRSRAFAEKAETLAKYRNLAAELKITPNEAEKYGLKINKDGVARSAMTLLSYPDIDLPKLAAIWPELGNISPEIAEQLEIDATYSGYLERQEADILAFRKDENLLLPLDLDYQKIDGLSNEIREKLKQAKPATLGAAGRISGVTPAALTTLLRFVKRKDNRASA</sequence>
<keyword evidence="7 11" id="KW-0274">FAD</keyword>
<evidence type="ECO:0000256" key="2">
    <source>
        <dbReference type="ARBA" id="ARBA00003717"/>
    </source>
</evidence>
<dbReference type="PANTHER" id="PTHR11806:SF0">
    <property type="entry name" value="PROTEIN MTO1 HOMOLOG, MITOCHONDRIAL"/>
    <property type="match status" value="1"/>
</dbReference>
<keyword evidence="5 11" id="KW-0285">Flavoprotein</keyword>
<dbReference type="InterPro" id="IPR047001">
    <property type="entry name" value="MnmG_C_subdom"/>
</dbReference>
<evidence type="ECO:0000256" key="9">
    <source>
        <dbReference type="ARBA" id="ARBA00025948"/>
    </source>
</evidence>
<proteinExistence type="inferred from homology"/>
<evidence type="ECO:0000313" key="14">
    <source>
        <dbReference type="Proteomes" id="UP000319148"/>
    </source>
</evidence>
<dbReference type="HAMAP" id="MF_00129">
    <property type="entry name" value="MnmG_GidA"/>
    <property type="match status" value="1"/>
</dbReference>
<evidence type="ECO:0000259" key="12">
    <source>
        <dbReference type="SMART" id="SM01228"/>
    </source>
</evidence>
<dbReference type="AlphaFoldDB" id="A0A501PNS3"/>
<evidence type="ECO:0000256" key="6">
    <source>
        <dbReference type="ARBA" id="ARBA00022694"/>
    </source>
</evidence>
<evidence type="ECO:0000256" key="4">
    <source>
        <dbReference type="ARBA" id="ARBA00020461"/>
    </source>
</evidence>
<dbReference type="PROSITE" id="PS01280">
    <property type="entry name" value="GIDA_1"/>
    <property type="match status" value="1"/>
</dbReference>
<evidence type="ECO:0000256" key="11">
    <source>
        <dbReference type="HAMAP-Rule" id="MF_00129"/>
    </source>
</evidence>
<dbReference type="InterPro" id="IPR004416">
    <property type="entry name" value="MnmG"/>
</dbReference>
<dbReference type="Pfam" id="PF13932">
    <property type="entry name" value="SAM_GIDA_C"/>
    <property type="match status" value="1"/>
</dbReference>
<comment type="subunit">
    <text evidence="9 11">Homodimer. Heterotetramer of two MnmE and two MnmG subunits.</text>
</comment>
<feature type="domain" description="tRNA uridine 5-carboxymethylaminomethyl modification enzyme C-terminal subdomain" evidence="12">
    <location>
        <begin position="543"/>
        <end position="614"/>
    </location>
</feature>
<dbReference type="PROSITE" id="PS01281">
    <property type="entry name" value="GIDA_2"/>
    <property type="match status" value="1"/>
</dbReference>
<dbReference type="OrthoDB" id="9815560at2"/>
<dbReference type="InterPro" id="IPR020595">
    <property type="entry name" value="MnmG-rel_CS"/>
</dbReference>
<reference evidence="14" key="1">
    <citation type="submission" date="2019-06" db="EMBL/GenBank/DDBJ databases">
        <title>The complete genome of Emcibacter congregatus ZYLT.</title>
        <authorList>
            <person name="Zhao Z."/>
        </authorList>
    </citation>
    <scope>NUCLEOTIDE SEQUENCE [LARGE SCALE GENOMIC DNA]</scope>
    <source>
        <strain evidence="14">MCCC 1A06723</strain>
    </source>
</reference>
<comment type="caution">
    <text evidence="13">The sequence shown here is derived from an EMBL/GenBank/DDBJ whole genome shotgun (WGS) entry which is preliminary data.</text>
</comment>
<dbReference type="SMART" id="SM01228">
    <property type="entry name" value="GIDA_assoc_3"/>
    <property type="match status" value="1"/>
</dbReference>
<dbReference type="Pfam" id="PF21680">
    <property type="entry name" value="GIDA_C_1st"/>
    <property type="match status" value="1"/>
</dbReference>
<dbReference type="Proteomes" id="UP000319148">
    <property type="component" value="Unassembled WGS sequence"/>
</dbReference>
<organism evidence="13 14">
    <name type="scientific">Emcibacter nanhaiensis</name>
    <dbReference type="NCBI Taxonomy" id="1505037"/>
    <lineage>
        <taxon>Bacteria</taxon>
        <taxon>Pseudomonadati</taxon>
        <taxon>Pseudomonadota</taxon>
        <taxon>Alphaproteobacteria</taxon>
        <taxon>Emcibacterales</taxon>
        <taxon>Emcibacteraceae</taxon>
        <taxon>Emcibacter</taxon>
    </lineage>
</organism>
<protein>
    <recommendedName>
        <fullName evidence="4 11">tRNA uridine 5-carboxymethylaminomethyl modification enzyme MnmG</fullName>
    </recommendedName>
    <alternativeName>
        <fullName evidence="10 11">Glucose-inhibited division protein A</fullName>
    </alternativeName>
</protein>
<dbReference type="Pfam" id="PF01134">
    <property type="entry name" value="GIDA"/>
    <property type="match status" value="1"/>
</dbReference>
<evidence type="ECO:0000256" key="8">
    <source>
        <dbReference type="ARBA" id="ARBA00023027"/>
    </source>
</evidence>
<gene>
    <name evidence="11 13" type="primary">mnmG</name>
    <name evidence="11" type="synonym">gidA</name>
    <name evidence="13" type="ORF">FIV46_04245</name>
</gene>
<comment type="similarity">
    <text evidence="3 11">Belongs to the MnmG family.</text>
</comment>
<keyword evidence="11" id="KW-0963">Cytoplasm</keyword>
<dbReference type="GO" id="GO:0030488">
    <property type="term" value="P:tRNA methylation"/>
    <property type="evidence" value="ECO:0007669"/>
    <property type="project" value="TreeGrafter"/>
</dbReference>
<dbReference type="GO" id="GO:0002098">
    <property type="term" value="P:tRNA wobble uridine modification"/>
    <property type="evidence" value="ECO:0007669"/>
    <property type="project" value="InterPro"/>
</dbReference>
<keyword evidence="14" id="KW-1185">Reference proteome</keyword>
<evidence type="ECO:0000256" key="3">
    <source>
        <dbReference type="ARBA" id="ARBA00007653"/>
    </source>
</evidence>
<dbReference type="FunFam" id="1.10.150.570:FF:000001">
    <property type="entry name" value="tRNA uridine 5-carboxymethylaminomethyl modification enzyme MnmG"/>
    <property type="match status" value="1"/>
</dbReference>
<dbReference type="Gene3D" id="1.10.150.570">
    <property type="entry name" value="GidA associated domain, C-terminal subdomain"/>
    <property type="match status" value="1"/>
</dbReference>
<keyword evidence="6 11" id="KW-0819">tRNA processing</keyword>
<feature type="binding site" evidence="11">
    <location>
        <begin position="10"/>
        <end position="15"/>
    </location>
    <ligand>
        <name>FAD</name>
        <dbReference type="ChEBI" id="CHEBI:57692"/>
    </ligand>
</feature>
<evidence type="ECO:0000256" key="1">
    <source>
        <dbReference type="ARBA" id="ARBA00001974"/>
    </source>
</evidence>
<feature type="binding site" evidence="11">
    <location>
        <begin position="274"/>
        <end position="288"/>
    </location>
    <ligand>
        <name>NAD(+)</name>
        <dbReference type="ChEBI" id="CHEBI:57540"/>
    </ligand>
</feature>
<dbReference type="NCBIfam" id="TIGR00136">
    <property type="entry name" value="mnmG_gidA"/>
    <property type="match status" value="1"/>
</dbReference>
<dbReference type="FunFam" id="3.50.50.60:FF:000145">
    <property type="entry name" value="tRNA uridine 5-carboxymethylaminomethyl modification enzyme"/>
    <property type="match status" value="1"/>
</dbReference>
<dbReference type="InterPro" id="IPR026904">
    <property type="entry name" value="MnmG_C"/>
</dbReference>
<dbReference type="Gene3D" id="3.50.50.60">
    <property type="entry name" value="FAD/NAD(P)-binding domain"/>
    <property type="match status" value="2"/>
</dbReference>
<dbReference type="SUPFAM" id="SSF51905">
    <property type="entry name" value="FAD/NAD(P)-binding domain"/>
    <property type="match status" value="1"/>
</dbReference>
<evidence type="ECO:0000256" key="10">
    <source>
        <dbReference type="ARBA" id="ARBA00031800"/>
    </source>
</evidence>
<dbReference type="InterPro" id="IPR040131">
    <property type="entry name" value="MnmG_N"/>
</dbReference>
<dbReference type="PANTHER" id="PTHR11806">
    <property type="entry name" value="GLUCOSE INHIBITED DIVISION PROTEIN A"/>
    <property type="match status" value="1"/>
</dbReference>
<dbReference type="InterPro" id="IPR036188">
    <property type="entry name" value="FAD/NAD-bd_sf"/>
</dbReference>
<comment type="caution">
    <text evidence="11">Lacks conserved residue(s) required for the propagation of feature annotation.</text>
</comment>
<comment type="function">
    <text evidence="2 11">NAD-binding protein involved in the addition of a carboxymethylaminomethyl (cmnm) group at the wobble position (U34) of certain tRNAs, forming tRNA-cmnm(5)s(2)U34.</text>
</comment>
<dbReference type="InterPro" id="IPR002218">
    <property type="entry name" value="MnmG-rel"/>
</dbReference>
<evidence type="ECO:0000256" key="5">
    <source>
        <dbReference type="ARBA" id="ARBA00022630"/>
    </source>
</evidence>
<name>A0A501PNS3_9PROT</name>
<evidence type="ECO:0000256" key="7">
    <source>
        <dbReference type="ARBA" id="ARBA00022827"/>
    </source>
</evidence>
<accession>A0A501PNS3</accession>
<keyword evidence="8 11" id="KW-0520">NAD</keyword>
<comment type="subcellular location">
    <subcellularLocation>
        <location evidence="11">Cytoplasm</location>
    </subcellularLocation>
</comment>
<dbReference type="GO" id="GO:0050660">
    <property type="term" value="F:flavin adenine dinucleotide binding"/>
    <property type="evidence" value="ECO:0007669"/>
    <property type="project" value="UniProtKB-UniRule"/>
</dbReference>
<dbReference type="GO" id="GO:0005829">
    <property type="term" value="C:cytosol"/>
    <property type="evidence" value="ECO:0007669"/>
    <property type="project" value="TreeGrafter"/>
</dbReference>
<evidence type="ECO:0000313" key="13">
    <source>
        <dbReference type="EMBL" id="TPD61426.1"/>
    </source>
</evidence>
<dbReference type="InterPro" id="IPR044920">
    <property type="entry name" value="MnmG_C_subdom_sf"/>
</dbReference>
<dbReference type="EMBL" id="VFIY01000005">
    <property type="protein sequence ID" value="TPD61426.1"/>
    <property type="molecule type" value="Genomic_DNA"/>
</dbReference>
<dbReference type="Gene3D" id="1.10.10.1800">
    <property type="entry name" value="tRNA uridine 5-carboxymethylaminomethyl modification enzyme MnmG/GidA"/>
    <property type="match status" value="1"/>
</dbReference>